<feature type="chain" id="PRO_5042848929" evidence="5">
    <location>
        <begin position="19"/>
        <end position="470"/>
    </location>
</feature>
<keyword evidence="7" id="KW-1185">Reference proteome</keyword>
<comment type="caution">
    <text evidence="6">The sequence shown here is derived from an EMBL/GenBank/DDBJ whole genome shotgun (WGS) entry which is preliminary data.</text>
</comment>
<evidence type="ECO:0000256" key="2">
    <source>
        <dbReference type="ARBA" id="ARBA00009127"/>
    </source>
</evidence>
<evidence type="ECO:0000256" key="5">
    <source>
        <dbReference type="SAM" id="SignalP"/>
    </source>
</evidence>
<dbReference type="EMBL" id="JAVRBK010000007">
    <property type="protein sequence ID" value="KAK5641281.1"/>
    <property type="molecule type" value="Genomic_DNA"/>
</dbReference>
<dbReference type="SUPFAM" id="SSF101898">
    <property type="entry name" value="NHL repeat"/>
    <property type="match status" value="1"/>
</dbReference>
<dbReference type="InterPro" id="IPR011042">
    <property type="entry name" value="6-blade_b-propeller_TolB-like"/>
</dbReference>
<dbReference type="Gene3D" id="2.120.10.30">
    <property type="entry name" value="TolB, C-terminal domain"/>
    <property type="match status" value="1"/>
</dbReference>
<comment type="subcellular location">
    <subcellularLocation>
        <location evidence="1">Secreted</location>
    </subcellularLocation>
</comment>
<sequence length="470" mass="52700">MWKRALVLIVYLCNVISADVQFRVIRQWKFINYTWSNPEAYRSAMENGVYVPQNIVMSGINYYKNYFYIAMPRMKSGVPATLGRITALPGFGTAPLIEPFPSWDFNKLDDCNALQNVQNLEIDPSGKLYILDGGHTHSLMAKPTKNCPAQLVVYDLNKNMTISKYVFPENVAKRNESFLYDLVIDDDFVYIVDNSASDPGIIVYSIQAGRSWKIRHSASMRADPSAQNFKINNHVINVPINIASVALGPKIQRSDSGITVNQDRELFYCPMSSLHLYSISTAILQNEGNSNNDQEYPGQVRDVGRKASQTDGMIMTNQGVLYYGLLSDNSIAQWNSTKPFASGQKILSRDVNYIQWTNSFTIDTNGSITVLSNTLQSFIRGDLDTHRYNFWLLSADIGQQSYIHEDPSIIYQPVTSEKPPLPVPSTTEMSTAQSNMTAVTKSDQDGGASQQILELSVIVMAVSVWVFYSN</sequence>
<accession>A0AAN7VA24</accession>
<proteinExistence type="inferred from homology"/>
<keyword evidence="3" id="KW-0964">Secreted</keyword>
<dbReference type="InterPro" id="IPR017996">
    <property type="entry name" value="MRJP/yellow-related"/>
</dbReference>
<dbReference type="GO" id="GO:0005576">
    <property type="term" value="C:extracellular region"/>
    <property type="evidence" value="ECO:0007669"/>
    <property type="project" value="UniProtKB-SubCell"/>
</dbReference>
<feature type="signal peptide" evidence="5">
    <location>
        <begin position="1"/>
        <end position="18"/>
    </location>
</feature>
<gene>
    <name evidence="6" type="ORF">RI129_009828</name>
</gene>
<organism evidence="6 7">
    <name type="scientific">Pyrocoelia pectoralis</name>
    <dbReference type="NCBI Taxonomy" id="417401"/>
    <lineage>
        <taxon>Eukaryota</taxon>
        <taxon>Metazoa</taxon>
        <taxon>Ecdysozoa</taxon>
        <taxon>Arthropoda</taxon>
        <taxon>Hexapoda</taxon>
        <taxon>Insecta</taxon>
        <taxon>Pterygota</taxon>
        <taxon>Neoptera</taxon>
        <taxon>Endopterygota</taxon>
        <taxon>Coleoptera</taxon>
        <taxon>Polyphaga</taxon>
        <taxon>Elateriformia</taxon>
        <taxon>Elateroidea</taxon>
        <taxon>Lampyridae</taxon>
        <taxon>Lampyrinae</taxon>
        <taxon>Pyrocoelia</taxon>
    </lineage>
</organism>
<evidence type="ECO:0000313" key="6">
    <source>
        <dbReference type="EMBL" id="KAK5641281.1"/>
    </source>
</evidence>
<dbReference type="Proteomes" id="UP001329430">
    <property type="component" value="Chromosome 7"/>
</dbReference>
<dbReference type="PRINTS" id="PR01366">
    <property type="entry name" value="ROYALJELLY"/>
</dbReference>
<keyword evidence="4 5" id="KW-0732">Signal</keyword>
<evidence type="ECO:0000256" key="1">
    <source>
        <dbReference type="ARBA" id="ARBA00004613"/>
    </source>
</evidence>
<protein>
    <submittedName>
        <fullName evidence="6">Uncharacterized protein</fullName>
    </submittedName>
</protein>
<reference evidence="6 7" key="1">
    <citation type="journal article" date="2024" name="Insects">
        <title>An Improved Chromosome-Level Genome Assembly of the Firefly Pyrocoelia pectoralis.</title>
        <authorList>
            <person name="Fu X."/>
            <person name="Meyer-Rochow V.B."/>
            <person name="Ballantyne L."/>
            <person name="Zhu X."/>
        </authorList>
    </citation>
    <scope>NUCLEOTIDE SEQUENCE [LARGE SCALE GENOMIC DNA]</scope>
    <source>
        <strain evidence="6">XCY_ONT2</strain>
    </source>
</reference>
<evidence type="ECO:0000313" key="7">
    <source>
        <dbReference type="Proteomes" id="UP001329430"/>
    </source>
</evidence>
<dbReference type="PANTHER" id="PTHR10009:SF18">
    <property type="entry name" value="PROTEIN YELLOW-LIKE PROTEIN"/>
    <property type="match status" value="1"/>
</dbReference>
<dbReference type="Pfam" id="PF03022">
    <property type="entry name" value="MRJP"/>
    <property type="match status" value="1"/>
</dbReference>
<name>A0AAN7VA24_9COLE</name>
<comment type="similarity">
    <text evidence="2">Belongs to the major royal jelly protein family.</text>
</comment>
<dbReference type="PANTHER" id="PTHR10009">
    <property type="entry name" value="PROTEIN YELLOW-RELATED"/>
    <property type="match status" value="1"/>
</dbReference>
<evidence type="ECO:0000256" key="4">
    <source>
        <dbReference type="ARBA" id="ARBA00022729"/>
    </source>
</evidence>
<evidence type="ECO:0000256" key="3">
    <source>
        <dbReference type="ARBA" id="ARBA00022525"/>
    </source>
</evidence>
<dbReference type="AlphaFoldDB" id="A0AAN7VA24"/>